<gene>
    <name evidence="4" type="primary">cbiG</name>
    <name evidence="4" type="ordered locus">Geob_0036</name>
</gene>
<dbReference type="KEGG" id="geo:Geob_0036"/>
<dbReference type="InterPro" id="IPR052553">
    <property type="entry name" value="CbiG_hydrolase"/>
</dbReference>
<dbReference type="Gene3D" id="3.40.50.11220">
    <property type="match status" value="1"/>
</dbReference>
<sequence>MRIAIIAITRNGARLGAQLRDGFPRADLFVLQKYAGMAGKKAVPFIGELKELVRRLWPETHGFIFIMATGIVVRMIAPLLEAKDKDPAVVVMDDAGRFSIPILSGHLGGANELACRCAFLTGAREVITTATDANNLPSFDMLAKEEGWVIDDLSRVKVLNSLLLDDAEIAAVDGTGRVRTWFHGRCNLSFHDTFIEALQSSAKGYLFVTNRQLPPQVQSEKLLILRPRNLVLGIGCNSGTSAEEIGALVSANMKRLFLSMKSLKCIASATAKRAEPGLLTFAERLGLSIAFYESEELNRVASPSPPSNHALAAIGATGVAEPAALLASGGGTMLLKKVKSGNITLAIAECQN</sequence>
<dbReference type="HOGENOM" id="CLU_028397_0_0_7"/>
<dbReference type="PANTHER" id="PTHR37477:SF1">
    <property type="entry name" value="COBALT-PRECORRIN-5A HYDROLASE"/>
    <property type="match status" value="1"/>
</dbReference>
<feature type="domain" description="CobE/GbiG C-terminal" evidence="1">
    <location>
        <begin position="230"/>
        <end position="348"/>
    </location>
</feature>
<dbReference type="Pfam" id="PF11760">
    <property type="entry name" value="CbiG_N"/>
    <property type="match status" value="1"/>
</dbReference>
<dbReference type="GO" id="GO:0009236">
    <property type="term" value="P:cobalamin biosynthetic process"/>
    <property type="evidence" value="ECO:0007669"/>
    <property type="project" value="InterPro"/>
</dbReference>
<dbReference type="EMBL" id="CP001390">
    <property type="protein sequence ID" value="ACM18413.1"/>
    <property type="molecule type" value="Genomic_DNA"/>
</dbReference>
<dbReference type="InterPro" id="IPR036518">
    <property type="entry name" value="CobE/GbiG_C_sf"/>
</dbReference>
<dbReference type="SUPFAM" id="SSF159664">
    <property type="entry name" value="CobE/GbiG C-terminal domain-like"/>
    <property type="match status" value="1"/>
</dbReference>
<reference evidence="4 5" key="1">
    <citation type="submission" date="2009-01" db="EMBL/GenBank/DDBJ databases">
        <title>Complete sequence of Geobacter sp. FRC-32.</title>
        <authorList>
            <consortium name="US DOE Joint Genome Institute"/>
            <person name="Lucas S."/>
            <person name="Copeland A."/>
            <person name="Lapidus A."/>
            <person name="Glavina del Rio T."/>
            <person name="Dalin E."/>
            <person name="Tice H."/>
            <person name="Bruce D."/>
            <person name="Goodwin L."/>
            <person name="Pitluck S."/>
            <person name="Saunders E."/>
            <person name="Brettin T."/>
            <person name="Detter J.C."/>
            <person name="Han C."/>
            <person name="Larimer F."/>
            <person name="Land M."/>
            <person name="Hauser L."/>
            <person name="Kyrpides N."/>
            <person name="Ovchinnikova G."/>
            <person name="Kostka J."/>
            <person name="Richardson P."/>
        </authorList>
    </citation>
    <scope>NUCLEOTIDE SEQUENCE [LARGE SCALE GENOMIC DNA]</scope>
    <source>
        <strain evidence="5">DSM 22248 / JCM 15807 / FRC-32</strain>
    </source>
</reference>
<accession>B9M7V5</accession>
<keyword evidence="5" id="KW-1185">Reference proteome</keyword>
<dbReference type="Gene3D" id="3.30.420.180">
    <property type="entry name" value="CobE/GbiG C-terminal domain"/>
    <property type="match status" value="1"/>
</dbReference>
<feature type="domain" description="Cobalamin synthesis G N-terminal" evidence="2">
    <location>
        <begin position="52"/>
        <end position="132"/>
    </location>
</feature>
<evidence type="ECO:0000259" key="1">
    <source>
        <dbReference type="Pfam" id="PF01890"/>
    </source>
</evidence>
<dbReference type="STRING" id="316067.Geob_0036"/>
<feature type="domain" description="Cobalamin biosynthesis central region" evidence="3">
    <location>
        <begin position="137"/>
        <end position="227"/>
    </location>
</feature>
<protein>
    <submittedName>
        <fullName evidence="4">Cobalt-precorrin-5A hydrolase</fullName>
    </submittedName>
</protein>
<dbReference type="InterPro" id="IPR021745">
    <property type="entry name" value="CbiG_mid"/>
</dbReference>
<organism evidence="4 5">
    <name type="scientific">Geotalea daltonii (strain DSM 22248 / JCM 15807 / FRC-32)</name>
    <name type="common">Geobacter daltonii</name>
    <dbReference type="NCBI Taxonomy" id="316067"/>
    <lineage>
        <taxon>Bacteria</taxon>
        <taxon>Pseudomonadati</taxon>
        <taxon>Thermodesulfobacteriota</taxon>
        <taxon>Desulfuromonadia</taxon>
        <taxon>Geobacterales</taxon>
        <taxon>Geobacteraceae</taxon>
        <taxon>Geotalea</taxon>
    </lineage>
</organism>
<dbReference type="InterPro" id="IPR021744">
    <property type="entry name" value="CbiG_N"/>
</dbReference>
<dbReference type="AlphaFoldDB" id="B9M7V5"/>
<evidence type="ECO:0000259" key="3">
    <source>
        <dbReference type="Pfam" id="PF11761"/>
    </source>
</evidence>
<dbReference type="InterPro" id="IPR002750">
    <property type="entry name" value="CobE/GbiG_C"/>
</dbReference>
<dbReference type="Pfam" id="PF11761">
    <property type="entry name" value="CbiG_mid"/>
    <property type="match status" value="1"/>
</dbReference>
<dbReference type="PANTHER" id="PTHR37477">
    <property type="entry name" value="COBALT-PRECORRIN-5A HYDROLASE"/>
    <property type="match status" value="1"/>
</dbReference>
<evidence type="ECO:0000313" key="5">
    <source>
        <dbReference type="Proteomes" id="UP000007721"/>
    </source>
</evidence>
<name>B9M7V5_GEODF</name>
<keyword evidence="4" id="KW-0378">Hydrolase</keyword>
<dbReference type="Proteomes" id="UP000007721">
    <property type="component" value="Chromosome"/>
</dbReference>
<proteinExistence type="predicted"/>
<dbReference type="InterPro" id="IPR038029">
    <property type="entry name" value="GbiG_N_sf"/>
</dbReference>
<evidence type="ECO:0000313" key="4">
    <source>
        <dbReference type="EMBL" id="ACM18413.1"/>
    </source>
</evidence>
<dbReference type="GO" id="GO:0016787">
    <property type="term" value="F:hydrolase activity"/>
    <property type="evidence" value="ECO:0007669"/>
    <property type="project" value="UniProtKB-KW"/>
</dbReference>
<dbReference type="OrthoDB" id="9781023at2"/>
<dbReference type="eggNOG" id="COG2073">
    <property type="taxonomic scope" value="Bacteria"/>
</dbReference>
<dbReference type="SUPFAM" id="SSF159672">
    <property type="entry name" value="CbiG N-terminal domain-like"/>
    <property type="match status" value="1"/>
</dbReference>
<dbReference type="Pfam" id="PF01890">
    <property type="entry name" value="CbiG_C"/>
    <property type="match status" value="1"/>
</dbReference>
<dbReference type="RefSeq" id="WP_012645142.1">
    <property type="nucleotide sequence ID" value="NC_011979.1"/>
</dbReference>
<evidence type="ECO:0000259" key="2">
    <source>
        <dbReference type="Pfam" id="PF11760"/>
    </source>
</evidence>